<dbReference type="EMBL" id="CP043641">
    <property type="protein sequence ID" value="QNE34362.1"/>
    <property type="molecule type" value="Genomic_DNA"/>
</dbReference>
<sequence length="379" mass="39019">MAAAKVAFDVRTQPGVAAAWSEVGDAGRVTVHVRLQPEGELRAAATAAAALDAAPLPGAEEVTLAVAVPAAPGLAPVEISQARAHQDGMPFPAALEAADTLRRVAIAAEVGITSSALSLRLDDHTTAGPSPLTTAAAALRGVAGVPSPVTVEYRPRDSSRSVSVEVADDGPSAELLAALDELTVRPDVSRIVHHEQRGQDRPLLDVQTDDPEAVARLLTTVADDHPPRPRTAFSAHTATNAPPLNGYVGLPLAGADPPPPAAEAAPILASYEADLRAFLLRTAEAGTATCSVTDGRSVQCLAELPLWHEAGTTTEDVEACFAAITAAWRHAGLTSGERALGTEIWSRGPHVPGPAGVDVARIRGTTDGIRVSVESPTVR</sequence>
<name>A0A7G6Y797_9MICO</name>
<dbReference type="KEGG" id="lse:F1C12_03905"/>
<evidence type="ECO:0000313" key="1">
    <source>
        <dbReference type="EMBL" id="QNE34362.1"/>
    </source>
</evidence>
<gene>
    <name evidence="1" type="ORF">F1C12_03905</name>
</gene>
<evidence type="ECO:0000313" key="2">
    <source>
        <dbReference type="Proteomes" id="UP000515511"/>
    </source>
</evidence>
<proteinExistence type="predicted"/>
<organism evidence="1 2">
    <name type="scientific">Leifsonia shinshuensis</name>
    <dbReference type="NCBI Taxonomy" id="150026"/>
    <lineage>
        <taxon>Bacteria</taxon>
        <taxon>Bacillati</taxon>
        <taxon>Actinomycetota</taxon>
        <taxon>Actinomycetes</taxon>
        <taxon>Micrococcales</taxon>
        <taxon>Microbacteriaceae</taxon>
        <taxon>Leifsonia</taxon>
    </lineage>
</organism>
<dbReference type="Proteomes" id="UP000515511">
    <property type="component" value="Chromosome"/>
</dbReference>
<reference evidence="2" key="1">
    <citation type="submission" date="2019-09" db="EMBL/GenBank/DDBJ databases">
        <title>Antimicrobial potential of Antarctic Bacteria.</title>
        <authorList>
            <person name="Benaud N."/>
            <person name="Edwards R.J."/>
            <person name="Ferrari B.C."/>
        </authorList>
    </citation>
    <scope>NUCLEOTIDE SEQUENCE [LARGE SCALE GENOMIC DNA]</scope>
    <source>
        <strain evidence="2">INR9</strain>
    </source>
</reference>
<dbReference type="AlphaFoldDB" id="A0A7G6Y797"/>
<protein>
    <submittedName>
        <fullName evidence="1">Uncharacterized protein</fullName>
    </submittedName>
</protein>
<accession>A0A7G6Y797</accession>